<accession>A0ABV4NNZ0</accession>
<proteinExistence type="predicted"/>
<organism evidence="2 3">
    <name type="scientific">Microbulbifer echini</name>
    <dbReference type="NCBI Taxonomy" id="1529067"/>
    <lineage>
        <taxon>Bacteria</taxon>
        <taxon>Pseudomonadati</taxon>
        <taxon>Pseudomonadota</taxon>
        <taxon>Gammaproteobacteria</taxon>
        <taxon>Cellvibrionales</taxon>
        <taxon>Microbulbiferaceae</taxon>
        <taxon>Microbulbifer</taxon>
    </lineage>
</organism>
<feature type="region of interest" description="Disordered" evidence="1">
    <location>
        <begin position="213"/>
        <end position="235"/>
    </location>
</feature>
<dbReference type="SUPFAM" id="SSF52540">
    <property type="entry name" value="P-loop containing nucleoside triphosphate hydrolases"/>
    <property type="match status" value="1"/>
</dbReference>
<dbReference type="InterPro" id="IPR047610">
    <property type="entry name" value="ImuA_translesion"/>
</dbReference>
<dbReference type="PIRSF" id="PIRSF037290">
    <property type="entry name" value="UCP037290"/>
    <property type="match status" value="1"/>
</dbReference>
<evidence type="ECO:0000313" key="2">
    <source>
        <dbReference type="EMBL" id="MFA0790616.1"/>
    </source>
</evidence>
<dbReference type="RefSeq" id="WP_371843298.1">
    <property type="nucleotide sequence ID" value="NZ_JBGMEL010000007.1"/>
</dbReference>
<reference evidence="2 3" key="1">
    <citation type="submission" date="2024-08" db="EMBL/GenBank/DDBJ databases">
        <authorList>
            <person name="Ishaq N."/>
        </authorList>
    </citation>
    <scope>NUCLEOTIDE SEQUENCE [LARGE SCALE GENOMIC DNA]</scope>
    <source>
        <strain evidence="2 3">JCM 30400</strain>
    </source>
</reference>
<dbReference type="InterPro" id="IPR027417">
    <property type="entry name" value="P-loop_NTPase"/>
</dbReference>
<dbReference type="Proteomes" id="UP001569414">
    <property type="component" value="Unassembled WGS sequence"/>
</dbReference>
<evidence type="ECO:0000256" key="1">
    <source>
        <dbReference type="SAM" id="MobiDB-lite"/>
    </source>
</evidence>
<gene>
    <name evidence="2" type="primary">imuA</name>
    <name evidence="2" type="ORF">ACCI51_08645</name>
</gene>
<name>A0ABV4NNZ0_9GAMM</name>
<protein>
    <submittedName>
        <fullName evidence="2">Translesion DNA synthesis-associated protein ImuA</fullName>
    </submittedName>
</protein>
<dbReference type="NCBIfam" id="NF033429">
    <property type="entry name" value="ImuA_translesion"/>
    <property type="match status" value="1"/>
</dbReference>
<dbReference type="EMBL" id="JBGMEL010000007">
    <property type="protein sequence ID" value="MFA0790616.1"/>
    <property type="molecule type" value="Genomic_DNA"/>
</dbReference>
<dbReference type="Gene3D" id="3.40.50.300">
    <property type="entry name" value="P-loop containing nucleotide triphosphate hydrolases"/>
    <property type="match status" value="1"/>
</dbReference>
<dbReference type="InterPro" id="IPR017166">
    <property type="entry name" value="UCP037290"/>
</dbReference>
<keyword evidence="3" id="KW-1185">Reference proteome</keyword>
<comment type="caution">
    <text evidence="2">The sequence shown here is derived from an EMBL/GenBank/DDBJ whole genome shotgun (WGS) entry which is preliminary data.</text>
</comment>
<sequence>MNKAENLFKNNKLNHKSKPLLRLRRFVGVEANRTANGCGEPGIATGFASLDALLCGRGWPKGASVELLANQTGMNELSLLLPTLAELTRAQTMVVLIKPPFIPDAQLLAQYGVQLEQLLLVHPRGKRDYLWAIEQSLQSGGCGALLNWQGDRSMSYRELQRLQQATEMGDSLHFHFRPQSESPCPSPAKLRLQLKNKERDLSLRLLKQINGPSGQHLKLNRQRATPAERVRQGLH</sequence>
<evidence type="ECO:0000313" key="3">
    <source>
        <dbReference type="Proteomes" id="UP001569414"/>
    </source>
</evidence>
<feature type="compositionally biased region" description="Basic and acidic residues" evidence="1">
    <location>
        <begin position="226"/>
        <end position="235"/>
    </location>
</feature>